<reference evidence="1" key="1">
    <citation type="submission" date="2021-01" db="EMBL/GenBank/DDBJ databases">
        <authorList>
            <person name="Corre E."/>
            <person name="Pelletier E."/>
            <person name="Niang G."/>
            <person name="Scheremetjew M."/>
            <person name="Finn R."/>
            <person name="Kale V."/>
            <person name="Holt S."/>
            <person name="Cochrane G."/>
            <person name="Meng A."/>
            <person name="Brown T."/>
            <person name="Cohen L."/>
        </authorList>
    </citation>
    <scope>NUCLEOTIDE SEQUENCE</scope>
    <source>
        <strain evidence="1">CCMP622</strain>
    </source>
</reference>
<evidence type="ECO:0000313" key="1">
    <source>
        <dbReference type="EMBL" id="CAD9774788.1"/>
    </source>
</evidence>
<name>A0A7S2TZS0_9EUKA</name>
<protein>
    <submittedName>
        <fullName evidence="1">Uncharacterized protein</fullName>
    </submittedName>
</protein>
<dbReference type="AlphaFoldDB" id="A0A7S2TZS0"/>
<sequence length="212" mass="22981">MGDSAKGSIVLHASFPNEEKKNVHGCSIPSETVTPLVSPYLSQGSNLRKDKMVLDAPQKYNSHSFHTSFHMENTFTSPTDCGGFHLSAITADEAAEKAARSYLSKSGYININRSSSSMFWVTPIRETSNIPVSIQFLDESPTCAKNGRKTRISNGYSIGNDATRDSGLAACHGKMEFVCEPDGHVHGMTASPDTCQMWLAPMSTMLDAVLTP</sequence>
<gene>
    <name evidence="1" type="ORF">LSP00402_LOCUS18782</name>
</gene>
<organism evidence="1">
    <name type="scientific">Lotharella oceanica</name>
    <dbReference type="NCBI Taxonomy" id="641309"/>
    <lineage>
        <taxon>Eukaryota</taxon>
        <taxon>Sar</taxon>
        <taxon>Rhizaria</taxon>
        <taxon>Cercozoa</taxon>
        <taxon>Chlorarachniophyceae</taxon>
        <taxon>Lotharella</taxon>
    </lineage>
</organism>
<dbReference type="EMBL" id="HBHP01030515">
    <property type="protein sequence ID" value="CAD9774788.1"/>
    <property type="molecule type" value="Transcribed_RNA"/>
</dbReference>
<accession>A0A7S2TZS0</accession>
<proteinExistence type="predicted"/>